<evidence type="ECO:0000256" key="3">
    <source>
        <dbReference type="ARBA" id="ARBA00022801"/>
    </source>
</evidence>
<dbReference type="GO" id="GO:0042973">
    <property type="term" value="F:glucan endo-1,3-beta-D-glucosidase activity"/>
    <property type="evidence" value="ECO:0007669"/>
    <property type="project" value="TreeGrafter"/>
</dbReference>
<keyword evidence="5" id="KW-0732">Signal</keyword>
<accession>A0AA40K8D9</accession>
<feature type="compositionally biased region" description="Pro residues" evidence="4">
    <location>
        <begin position="142"/>
        <end position="159"/>
    </location>
</feature>
<dbReference type="InterPro" id="IPR017853">
    <property type="entry name" value="GH"/>
</dbReference>
<dbReference type="GO" id="GO:0071555">
    <property type="term" value="P:cell wall organization"/>
    <property type="evidence" value="ECO:0007669"/>
    <property type="project" value="TreeGrafter"/>
</dbReference>
<feature type="compositionally biased region" description="Low complexity" evidence="4">
    <location>
        <begin position="161"/>
        <end position="172"/>
    </location>
</feature>
<proteinExistence type="inferred from homology"/>
<comment type="caution">
    <text evidence="6">The sequence shown here is derived from an EMBL/GenBank/DDBJ whole genome shotgun (WGS) entry which is preliminary data.</text>
</comment>
<gene>
    <name evidence="6" type="ORF">B0T18DRAFT_389336</name>
</gene>
<dbReference type="GO" id="GO:0009986">
    <property type="term" value="C:cell surface"/>
    <property type="evidence" value="ECO:0007669"/>
    <property type="project" value="TreeGrafter"/>
</dbReference>
<evidence type="ECO:0000313" key="6">
    <source>
        <dbReference type="EMBL" id="KAK0749806.1"/>
    </source>
</evidence>
<dbReference type="PANTHER" id="PTHR16631:SF14">
    <property type="entry name" value="FAMILY 17 GLUCOSIDASE SCW10-RELATED"/>
    <property type="match status" value="1"/>
</dbReference>
<dbReference type="PANTHER" id="PTHR16631">
    <property type="entry name" value="GLUCAN 1,3-BETA-GLUCOSIDASE"/>
    <property type="match status" value="1"/>
</dbReference>
<dbReference type="Proteomes" id="UP001172155">
    <property type="component" value="Unassembled WGS sequence"/>
</dbReference>
<keyword evidence="3 6" id="KW-0378">Hydrolase</keyword>
<evidence type="ECO:0000256" key="5">
    <source>
        <dbReference type="SAM" id="SignalP"/>
    </source>
</evidence>
<dbReference type="AlphaFoldDB" id="A0AA40K8D9"/>
<feature type="compositionally biased region" description="Basic residues" evidence="4">
    <location>
        <begin position="117"/>
        <end position="129"/>
    </location>
</feature>
<comment type="similarity">
    <text evidence="2">Belongs to the glycosyl hydrolase 17 family.</text>
</comment>
<reference evidence="6" key="1">
    <citation type="submission" date="2023-06" db="EMBL/GenBank/DDBJ databases">
        <title>Genome-scale phylogeny and comparative genomics of the fungal order Sordariales.</title>
        <authorList>
            <consortium name="Lawrence Berkeley National Laboratory"/>
            <person name="Hensen N."/>
            <person name="Bonometti L."/>
            <person name="Westerberg I."/>
            <person name="Brannstrom I.O."/>
            <person name="Guillou S."/>
            <person name="Cros-Aarteil S."/>
            <person name="Calhoun S."/>
            <person name="Haridas S."/>
            <person name="Kuo A."/>
            <person name="Mondo S."/>
            <person name="Pangilinan J."/>
            <person name="Riley R."/>
            <person name="LaButti K."/>
            <person name="Andreopoulos B."/>
            <person name="Lipzen A."/>
            <person name="Chen C."/>
            <person name="Yanf M."/>
            <person name="Daum C."/>
            <person name="Ng V."/>
            <person name="Clum A."/>
            <person name="Steindorff A."/>
            <person name="Ohm R."/>
            <person name="Martin F."/>
            <person name="Silar P."/>
            <person name="Natvig D."/>
            <person name="Lalanne C."/>
            <person name="Gautier V."/>
            <person name="Ament-velasquez S.L."/>
            <person name="Kruys A."/>
            <person name="Hutchinson M.I."/>
            <person name="Powell A.J."/>
            <person name="Barry K."/>
            <person name="Miller A.N."/>
            <person name="Grigoriev I.V."/>
            <person name="Debuchy R."/>
            <person name="Gladieux P."/>
            <person name="Thoren M.H."/>
            <person name="Johannesson H."/>
        </authorList>
    </citation>
    <scope>NUCLEOTIDE SEQUENCE</scope>
    <source>
        <strain evidence="6">SMH3187-1</strain>
    </source>
</reference>
<keyword evidence="7" id="KW-1185">Reference proteome</keyword>
<evidence type="ECO:0000256" key="2">
    <source>
        <dbReference type="ARBA" id="ARBA00008773"/>
    </source>
</evidence>
<feature type="compositionally biased region" description="Low complexity" evidence="4">
    <location>
        <begin position="130"/>
        <end position="141"/>
    </location>
</feature>
<organism evidence="6 7">
    <name type="scientific">Schizothecium vesticola</name>
    <dbReference type="NCBI Taxonomy" id="314040"/>
    <lineage>
        <taxon>Eukaryota</taxon>
        <taxon>Fungi</taxon>
        <taxon>Dikarya</taxon>
        <taxon>Ascomycota</taxon>
        <taxon>Pezizomycotina</taxon>
        <taxon>Sordariomycetes</taxon>
        <taxon>Sordariomycetidae</taxon>
        <taxon>Sordariales</taxon>
        <taxon>Schizotheciaceae</taxon>
        <taxon>Schizothecium</taxon>
    </lineage>
</organism>
<evidence type="ECO:0000256" key="1">
    <source>
        <dbReference type="ARBA" id="ARBA00004196"/>
    </source>
</evidence>
<evidence type="ECO:0000256" key="4">
    <source>
        <dbReference type="SAM" id="MobiDB-lite"/>
    </source>
</evidence>
<feature type="signal peptide" evidence="5">
    <location>
        <begin position="1"/>
        <end position="18"/>
    </location>
</feature>
<comment type="subcellular location">
    <subcellularLocation>
        <location evidence="1">Cell envelope</location>
    </subcellularLocation>
</comment>
<dbReference type="GO" id="GO:0009277">
    <property type="term" value="C:fungal-type cell wall"/>
    <property type="evidence" value="ECO:0007669"/>
    <property type="project" value="TreeGrafter"/>
</dbReference>
<evidence type="ECO:0000313" key="7">
    <source>
        <dbReference type="Proteomes" id="UP001172155"/>
    </source>
</evidence>
<protein>
    <submittedName>
        <fullName evidence="6">Glycoside hydrolase superfamily</fullName>
    </submittedName>
</protein>
<dbReference type="EMBL" id="JAUKUD010000003">
    <property type="protein sequence ID" value="KAK0749806.1"/>
    <property type="molecule type" value="Genomic_DNA"/>
</dbReference>
<dbReference type="InterPro" id="IPR050732">
    <property type="entry name" value="Beta-glucan_modifiers"/>
</dbReference>
<dbReference type="Gene3D" id="3.20.20.80">
    <property type="entry name" value="Glycosidases"/>
    <property type="match status" value="1"/>
</dbReference>
<feature type="chain" id="PRO_5041231602" evidence="5">
    <location>
        <begin position="19"/>
        <end position="431"/>
    </location>
</feature>
<feature type="region of interest" description="Disordered" evidence="4">
    <location>
        <begin position="77"/>
        <end position="175"/>
    </location>
</feature>
<sequence>MKIDWLVGGLVVLGHAAAAQSQNAEIRHGNRRLPGMLVTDKDGKKIIMVDNAAATEKEIPGVIIYIDSHSSVIRTTTEPVRVRPLSRPRPTAGPREKKRPDLSPPTATTTTTTTTLRRAHPAQKTKRPKPAAAAAAPARLAPAPPPPPPPTTFDQPSPPNITITGGTATGVTYSPYNPDGSCRSASQIASDFLRIAALQSPPFSVVRIYGVDCDQVSSSLAAADVIGVRLFLGLFSLDDLSAQLDTLITAVAASSRGWAAVDTVSVGNELVNNGQATAAQVVGAVAAARARLRAAGFGGPVVTVDTFLAVERNPALCDASDYCAVNVHPFFDGSVAAEEAGAFVARKVADVRAVLGDKGMRIVVTESGWPWQGNANGRAVPGRERQAAAVRSLVAVGNEGGLFLFSAFDDRWKKAEAWTYYAEPFWGMGSM</sequence>
<dbReference type="SUPFAM" id="SSF51445">
    <property type="entry name" value="(Trans)glycosidases"/>
    <property type="match status" value="1"/>
</dbReference>
<feature type="compositionally biased region" description="Low complexity" evidence="4">
    <location>
        <begin position="106"/>
        <end position="115"/>
    </location>
</feature>
<dbReference type="GO" id="GO:0005576">
    <property type="term" value="C:extracellular region"/>
    <property type="evidence" value="ECO:0007669"/>
    <property type="project" value="TreeGrafter"/>
</dbReference>
<name>A0AA40K8D9_9PEZI</name>